<dbReference type="AlphaFoldDB" id="A0AAN8I4Z3"/>
<feature type="region of interest" description="Disordered" evidence="1">
    <location>
        <begin position="288"/>
        <end position="316"/>
    </location>
</feature>
<feature type="compositionally biased region" description="Low complexity" evidence="1">
    <location>
        <begin position="406"/>
        <end position="429"/>
    </location>
</feature>
<dbReference type="Proteomes" id="UP001316803">
    <property type="component" value="Unassembled WGS sequence"/>
</dbReference>
<feature type="region of interest" description="Disordered" evidence="1">
    <location>
        <begin position="397"/>
        <end position="532"/>
    </location>
</feature>
<feature type="compositionally biased region" description="Polar residues" evidence="1">
    <location>
        <begin position="486"/>
        <end position="499"/>
    </location>
</feature>
<feature type="region of interest" description="Disordered" evidence="1">
    <location>
        <begin position="236"/>
        <end position="264"/>
    </location>
</feature>
<organism evidence="2 3">
    <name type="scientific">Knufia fluminis</name>
    <dbReference type="NCBI Taxonomy" id="191047"/>
    <lineage>
        <taxon>Eukaryota</taxon>
        <taxon>Fungi</taxon>
        <taxon>Dikarya</taxon>
        <taxon>Ascomycota</taxon>
        <taxon>Pezizomycotina</taxon>
        <taxon>Eurotiomycetes</taxon>
        <taxon>Chaetothyriomycetidae</taxon>
        <taxon>Chaetothyriales</taxon>
        <taxon>Trichomeriaceae</taxon>
        <taxon>Knufia</taxon>
    </lineage>
</organism>
<reference evidence="2 3" key="1">
    <citation type="submission" date="2022-12" db="EMBL/GenBank/DDBJ databases">
        <title>Genomic features and morphological characterization of a novel Knufia sp. strain isolated from spacecraft assembly facility.</title>
        <authorList>
            <person name="Teixeira M."/>
            <person name="Chander A.M."/>
            <person name="Stajich J.E."/>
            <person name="Venkateswaran K."/>
        </authorList>
    </citation>
    <scope>NUCLEOTIDE SEQUENCE [LARGE SCALE GENOMIC DNA]</scope>
    <source>
        <strain evidence="2 3">FJI-L2-BK-P2</strain>
    </source>
</reference>
<dbReference type="EMBL" id="JAKLMC020000026">
    <property type="protein sequence ID" value="KAK5950555.1"/>
    <property type="molecule type" value="Genomic_DNA"/>
</dbReference>
<proteinExistence type="predicted"/>
<evidence type="ECO:0000313" key="2">
    <source>
        <dbReference type="EMBL" id="KAK5950555.1"/>
    </source>
</evidence>
<accession>A0AAN8I4Z3</accession>
<comment type="caution">
    <text evidence="2">The sequence shown here is derived from an EMBL/GenBank/DDBJ whole genome shotgun (WGS) entry which is preliminary data.</text>
</comment>
<keyword evidence="3" id="KW-1185">Reference proteome</keyword>
<protein>
    <submittedName>
        <fullName evidence="2">Uncharacterized protein</fullName>
    </submittedName>
</protein>
<sequence>MRYLNWDVLLFPHESRIPIQEFDVKCHALTTANDQLQHSRLVNAAANSYHSSIIQLPNLTGFIASLEPGHSFRVSIHSWDKPRASDLLLSYKPAPERILFEAKLFIDGQLKAQRYLGEQNGWPEVIGKSQPVPDFNHCTYKNCIDQTGGPMGGLPKQLRFPPFHTEILQQSHWDARDGLGRIRIVIVEGLSRGAGNNRGFKKLRDVVAFSFQHAPRHILEHSGIAWPNARMFQKSATPVSTPAANNFDAHAHSPQRPNTSAAMGQGKPVAQKANLISMHSAGTWIRKPTASEDPFVDPTQNTTVHSKRKTNTDVSMTDASISRNQSEMSGVAMQQPDFQQQVHQAAVEEIIRALTPTKRNALLNALSPSKQPDTAIANIRGGTVKPAPHNRVQSMKVFEPALRPQSADGSRKSSSGSRRSISGQSTSMSWDETPTLGDLWSGNSNNEFPGLLPSIRSSETRKRSNSIGSKRKRSPSPVTLEPTAGDTLTTMKGMSTSPCKKTPSPAKEDTIEVNIQGRTGGNGQASAIEVNT</sequence>
<evidence type="ECO:0000313" key="3">
    <source>
        <dbReference type="Proteomes" id="UP001316803"/>
    </source>
</evidence>
<evidence type="ECO:0000256" key="1">
    <source>
        <dbReference type="SAM" id="MobiDB-lite"/>
    </source>
</evidence>
<gene>
    <name evidence="2" type="ORF">OHC33_008498</name>
</gene>
<name>A0AAN8I4Z3_9EURO</name>